<dbReference type="Pfam" id="PF13086">
    <property type="entry name" value="AAA_11"/>
    <property type="match status" value="1"/>
</dbReference>
<evidence type="ECO:0000256" key="13">
    <source>
        <dbReference type="ARBA" id="ARBA00022763"/>
    </source>
</evidence>
<proteinExistence type="inferred from homology"/>
<dbReference type="GO" id="GO:0003678">
    <property type="term" value="F:DNA helicase activity"/>
    <property type="evidence" value="ECO:0007669"/>
    <property type="project" value="UniProtKB-EC"/>
</dbReference>
<dbReference type="Gene3D" id="3.40.50.300">
    <property type="entry name" value="P-loop containing nucleotide triphosphate hydrolases"/>
    <property type="match status" value="1"/>
</dbReference>
<evidence type="ECO:0000256" key="20">
    <source>
        <dbReference type="ARBA" id="ARBA00023128"/>
    </source>
</evidence>
<dbReference type="CDD" id="cd18808">
    <property type="entry name" value="SF1_C_Upf1"/>
    <property type="match status" value="1"/>
</dbReference>
<evidence type="ECO:0000256" key="23">
    <source>
        <dbReference type="ARBA" id="ARBA00023268"/>
    </source>
</evidence>
<dbReference type="GO" id="GO:0003677">
    <property type="term" value="F:DNA binding"/>
    <property type="evidence" value="ECO:0007669"/>
    <property type="project" value="UniProtKB-KW"/>
</dbReference>
<evidence type="ECO:0000256" key="7">
    <source>
        <dbReference type="ARBA" id="ARBA00022485"/>
    </source>
</evidence>
<evidence type="ECO:0000256" key="12">
    <source>
        <dbReference type="ARBA" id="ARBA00022759"/>
    </source>
</evidence>
<dbReference type="EC" id="3.6.4.12" evidence="5"/>
<dbReference type="GO" id="GO:0004519">
    <property type="term" value="F:endonuclease activity"/>
    <property type="evidence" value="ECO:0007669"/>
    <property type="project" value="UniProtKB-KW"/>
</dbReference>
<dbReference type="CDD" id="cd22318">
    <property type="entry name" value="DNA2_N-like"/>
    <property type="match status" value="1"/>
</dbReference>
<dbReference type="GO" id="GO:0005634">
    <property type="term" value="C:nucleus"/>
    <property type="evidence" value="ECO:0007669"/>
    <property type="project" value="UniProtKB-SubCell"/>
</dbReference>
<evidence type="ECO:0000259" key="26">
    <source>
        <dbReference type="Pfam" id="PF08696"/>
    </source>
</evidence>
<evidence type="ECO:0000256" key="16">
    <source>
        <dbReference type="ARBA" id="ARBA00022840"/>
    </source>
</evidence>
<keyword evidence="16" id="KW-0067">ATP-binding</keyword>
<evidence type="ECO:0000259" key="29">
    <source>
        <dbReference type="Pfam" id="PF21123"/>
    </source>
</evidence>
<keyword evidence="13" id="KW-0227">DNA damage</keyword>
<dbReference type="GO" id="GO:0006260">
    <property type="term" value="P:DNA replication"/>
    <property type="evidence" value="ECO:0007669"/>
    <property type="project" value="UniProtKB-KW"/>
</dbReference>
<keyword evidence="19" id="KW-0238">DNA-binding</keyword>
<evidence type="ECO:0000313" key="31">
    <source>
        <dbReference type="Proteomes" id="UP000694558"/>
    </source>
</evidence>
<dbReference type="InterPro" id="IPR027417">
    <property type="entry name" value="P-loop_NTPase"/>
</dbReference>
<evidence type="ECO:0000256" key="18">
    <source>
        <dbReference type="ARBA" id="ARBA00023014"/>
    </source>
</evidence>
<keyword evidence="17" id="KW-0408">Iron</keyword>
<dbReference type="Proteomes" id="UP000694558">
    <property type="component" value="Chromosome 5"/>
</dbReference>
<keyword evidence="8" id="KW-0235">DNA replication</keyword>
<dbReference type="InterPro" id="IPR048459">
    <property type="entry name" value="DNA2_Rift"/>
</dbReference>
<dbReference type="InterPro" id="IPR041679">
    <property type="entry name" value="DNA2/NAM7-like_C"/>
</dbReference>
<evidence type="ECO:0000256" key="22">
    <source>
        <dbReference type="ARBA" id="ARBA00023242"/>
    </source>
</evidence>
<comment type="similarity">
    <text evidence="4">Belongs to the DNA2/NAM7 helicase family.</text>
</comment>
<evidence type="ECO:0000256" key="14">
    <source>
        <dbReference type="ARBA" id="ARBA00022801"/>
    </source>
</evidence>
<evidence type="ECO:0000256" key="21">
    <source>
        <dbReference type="ARBA" id="ARBA00023204"/>
    </source>
</evidence>
<name>A0A8D3CQG1_SCOMX</name>
<evidence type="ECO:0000313" key="30">
    <source>
        <dbReference type="Ensembl" id="ENSSMAP00000049519.1"/>
    </source>
</evidence>
<evidence type="ECO:0000256" key="8">
    <source>
        <dbReference type="ARBA" id="ARBA00022705"/>
    </source>
</evidence>
<reference evidence="30" key="2">
    <citation type="submission" date="2025-08" db="UniProtKB">
        <authorList>
            <consortium name="Ensembl"/>
        </authorList>
    </citation>
    <scope>IDENTIFICATION</scope>
</reference>
<evidence type="ECO:0000256" key="19">
    <source>
        <dbReference type="ARBA" id="ARBA00023125"/>
    </source>
</evidence>
<dbReference type="Pfam" id="PF13087">
    <property type="entry name" value="AAA_12"/>
    <property type="match status" value="1"/>
</dbReference>
<keyword evidence="18" id="KW-0411">Iron-sulfur</keyword>
<feature type="domain" description="DNA2/NAM7 helicase helicase" evidence="27">
    <location>
        <begin position="601"/>
        <end position="642"/>
    </location>
</feature>
<dbReference type="GO" id="GO:0005739">
    <property type="term" value="C:mitochondrion"/>
    <property type="evidence" value="ECO:0007669"/>
    <property type="project" value="UniProtKB-SubCell"/>
</dbReference>
<evidence type="ECO:0000259" key="28">
    <source>
        <dbReference type="Pfam" id="PF13087"/>
    </source>
</evidence>
<evidence type="ECO:0000256" key="10">
    <source>
        <dbReference type="ARBA" id="ARBA00022723"/>
    </source>
</evidence>
<dbReference type="GO" id="GO:0051539">
    <property type="term" value="F:4 iron, 4 sulfur cluster binding"/>
    <property type="evidence" value="ECO:0007669"/>
    <property type="project" value="UniProtKB-KW"/>
</dbReference>
<dbReference type="GeneTree" id="ENSGT00940000165719"/>
<evidence type="ECO:0000256" key="1">
    <source>
        <dbReference type="ARBA" id="ARBA00001966"/>
    </source>
</evidence>
<evidence type="ECO:0000259" key="27">
    <source>
        <dbReference type="Pfam" id="PF13086"/>
    </source>
</evidence>
<keyword evidence="10" id="KW-0479">Metal-binding</keyword>
<dbReference type="Pfam" id="PF08696">
    <property type="entry name" value="Dna2"/>
    <property type="match status" value="1"/>
</dbReference>
<dbReference type="PANTHER" id="PTHR36531:SF6">
    <property type="entry name" value="DNA REPLICATION ATP-DEPENDENT HELICASE_NUCLEASE DNA2"/>
    <property type="match status" value="1"/>
</dbReference>
<comment type="subcellular location">
    <subcellularLocation>
        <location evidence="3">Mitochondrion</location>
    </subcellularLocation>
    <subcellularLocation>
        <location evidence="2">Nucleus</location>
    </subcellularLocation>
</comment>
<evidence type="ECO:0000256" key="9">
    <source>
        <dbReference type="ARBA" id="ARBA00022722"/>
    </source>
</evidence>
<dbReference type="GO" id="GO:0005524">
    <property type="term" value="F:ATP binding"/>
    <property type="evidence" value="ECO:0007669"/>
    <property type="project" value="UniProtKB-KW"/>
</dbReference>
<dbReference type="GO" id="GO:0046872">
    <property type="term" value="F:metal ion binding"/>
    <property type="evidence" value="ECO:0007669"/>
    <property type="project" value="UniProtKB-KW"/>
</dbReference>
<evidence type="ECO:0000256" key="11">
    <source>
        <dbReference type="ARBA" id="ARBA00022741"/>
    </source>
</evidence>
<keyword evidence="15" id="KW-0347">Helicase</keyword>
<feature type="domain" description="DNA2 rift barrel" evidence="29">
    <location>
        <begin position="442"/>
        <end position="541"/>
    </location>
</feature>
<keyword evidence="11" id="KW-0547">Nucleotide-binding</keyword>
<evidence type="ECO:0000256" key="25">
    <source>
        <dbReference type="ARBA" id="ARBA00047995"/>
    </source>
</evidence>
<evidence type="ECO:0000256" key="2">
    <source>
        <dbReference type="ARBA" id="ARBA00004123"/>
    </source>
</evidence>
<dbReference type="Gene3D" id="3.90.320.10">
    <property type="match status" value="1"/>
</dbReference>
<dbReference type="InterPro" id="IPR011604">
    <property type="entry name" value="PDDEXK-like_dom_sf"/>
</dbReference>
<dbReference type="GO" id="GO:0016787">
    <property type="term" value="F:hydrolase activity"/>
    <property type="evidence" value="ECO:0007669"/>
    <property type="project" value="UniProtKB-KW"/>
</dbReference>
<evidence type="ECO:0000256" key="6">
    <source>
        <dbReference type="ARBA" id="ARBA00021516"/>
    </source>
</evidence>
<gene>
    <name evidence="30" type="primary">dna2</name>
</gene>
<keyword evidence="7" id="KW-0004">4Fe-4S</keyword>
<dbReference type="InterPro" id="IPR047187">
    <property type="entry name" value="SF1_C_Upf1"/>
</dbReference>
<evidence type="ECO:0000256" key="24">
    <source>
        <dbReference type="ARBA" id="ARBA00032548"/>
    </source>
</evidence>
<dbReference type="Ensembl" id="ENSSMAT00000039833.1">
    <property type="protein sequence ID" value="ENSSMAP00000049519.1"/>
    <property type="gene ID" value="ENSSMAG00000004445.2"/>
</dbReference>
<dbReference type="InterPro" id="IPR041677">
    <property type="entry name" value="DNA2/NAM7_AAA_11"/>
</dbReference>
<feature type="domain" description="DNA2/NAM7 helicase-like C-terminal" evidence="28">
    <location>
        <begin position="644"/>
        <end position="751"/>
    </location>
</feature>
<evidence type="ECO:0000256" key="4">
    <source>
        <dbReference type="ARBA" id="ARBA00007913"/>
    </source>
</evidence>
<sequence>MRTSHDNGPLCPHSKVPDNVILSGGVNNRYWVLDVEERPGLKTLTISCHKSLHPTETCLLKDGWEMTPVCCGDVVHLEGSSYGGSWLVDREQGFLVLLPDSLISGTSISNSIRCMRRAVLGDMFKSFDGGSKQMLNGTMVHEVFQRAATAKDFSLETLSKLAEQTLNCPQYLGDMYSLGVSQEEMKQEVHEYLPSLVHWAKEYLGSPTPKAISLKIAPSRDRDSATVVTVTELADIEENVWSPRFGLKGKIDVTARVRIQRPRNSNHRNSEEKTLPLELKTGKESNSIEHRSQVILYTMMTMERYNPEAGLLLYLKTGNLHPVVPSHMDYRELLKLRNTLVHHIHHCVDKEAKQSHLSRLPEILTDRQTCQYCPQRRNCALYESSSADVSEDVVRDFLQQETGHLTQPHLSYFSHWLLLCCLEAATMEAKNGRKRVWLQTVEESEKNGSCVGNLQLSGTVTAQSGGVFLHRFQRIGVVPQQGVASCGLASRDRIVVSDQEGRLVGLATGYLCEVSRTLISCTLDRDLSKFTGVLFRLDGDEGVVGLSTHLTNLSRLMENCQDSDRLRELVVDLHPPEFISNLSSVLPREAKDTVANILKGLNKPQKQAMKKVLLSKDYTLIVGMPGTGKTTTVCTLVPALESVEQGGVSNHTEAALVHKLLSLLIKAGCKPSDIGVIAPYRQQLKCISALLQSSAFTGVEVNTVDKYQGRDKGVIVLSFVRSTLGELLKDWRRLNVAITRAKHKLLMVGSATTLRRYAPVEKLLNHLQQENMISFRN</sequence>
<dbReference type="GO" id="GO:0006281">
    <property type="term" value="P:DNA repair"/>
    <property type="evidence" value="ECO:0007669"/>
    <property type="project" value="UniProtKB-KW"/>
</dbReference>
<dbReference type="AlphaFoldDB" id="A0A8D3CQG1"/>
<keyword evidence="14" id="KW-0378">Hydrolase</keyword>
<reference evidence="30" key="1">
    <citation type="submission" date="2023-05" db="EMBL/GenBank/DDBJ databases">
        <title>High-quality long-read genome of Scophthalmus maximus.</title>
        <authorList>
            <person name="Lien S."/>
            <person name="Martinez P."/>
        </authorList>
    </citation>
    <scope>NUCLEOTIDE SEQUENCE [LARGE SCALE GENOMIC DNA]</scope>
</reference>
<organism evidence="30 31">
    <name type="scientific">Scophthalmus maximus</name>
    <name type="common">Turbot</name>
    <name type="synonym">Psetta maxima</name>
    <dbReference type="NCBI Taxonomy" id="52904"/>
    <lineage>
        <taxon>Eukaryota</taxon>
        <taxon>Metazoa</taxon>
        <taxon>Chordata</taxon>
        <taxon>Craniata</taxon>
        <taxon>Vertebrata</taxon>
        <taxon>Euteleostomi</taxon>
        <taxon>Actinopterygii</taxon>
        <taxon>Neopterygii</taxon>
        <taxon>Teleostei</taxon>
        <taxon>Neoteleostei</taxon>
        <taxon>Acanthomorphata</taxon>
        <taxon>Carangaria</taxon>
        <taxon>Pleuronectiformes</taxon>
        <taxon>Pleuronectoidei</taxon>
        <taxon>Scophthalmidae</taxon>
        <taxon>Scophthalmus</taxon>
    </lineage>
</organism>
<dbReference type="PANTHER" id="PTHR36531">
    <property type="entry name" value="CRISPR-ASSOCIATED EXONUCLEASE CAS4"/>
    <property type="match status" value="1"/>
</dbReference>
<keyword evidence="20" id="KW-0496">Mitochondrion</keyword>
<keyword evidence="21" id="KW-0234">DNA repair</keyword>
<dbReference type="InterPro" id="IPR014808">
    <property type="entry name" value="DNA_replication_fac_Dna2_N"/>
</dbReference>
<evidence type="ECO:0000256" key="3">
    <source>
        <dbReference type="ARBA" id="ARBA00004173"/>
    </source>
</evidence>
<keyword evidence="9" id="KW-0540">Nuclease</keyword>
<keyword evidence="23" id="KW-0511">Multifunctional enzyme</keyword>
<evidence type="ECO:0000256" key="5">
    <source>
        <dbReference type="ARBA" id="ARBA00012551"/>
    </source>
</evidence>
<dbReference type="SUPFAM" id="SSF52540">
    <property type="entry name" value="P-loop containing nucleoside triphosphate hydrolases"/>
    <property type="match status" value="2"/>
</dbReference>
<accession>A0A8D3CQG1</accession>
<dbReference type="InterPro" id="IPR051827">
    <property type="entry name" value="Cas4_exonuclease"/>
</dbReference>
<keyword evidence="22" id="KW-0539">Nucleus</keyword>
<comment type="cofactor">
    <cofactor evidence="1">
        <name>[4Fe-4S] cluster</name>
        <dbReference type="ChEBI" id="CHEBI:49883"/>
    </cofactor>
</comment>
<dbReference type="Pfam" id="PF21123">
    <property type="entry name" value="Dna2_Rift"/>
    <property type="match status" value="1"/>
</dbReference>
<feature type="domain" description="DNA replication factor Dna2 N-terminal" evidence="26">
    <location>
        <begin position="53"/>
        <end position="257"/>
    </location>
</feature>
<evidence type="ECO:0000256" key="15">
    <source>
        <dbReference type="ARBA" id="ARBA00022806"/>
    </source>
</evidence>
<protein>
    <recommendedName>
        <fullName evidence="6">DNA replication ATP-dependent helicase/nuclease DNA2</fullName>
        <ecNumber evidence="5">3.6.4.12</ecNumber>
    </recommendedName>
    <alternativeName>
        <fullName evidence="24">DNA replication ATP-dependent helicase-like homolog</fullName>
    </alternativeName>
</protein>
<evidence type="ECO:0000256" key="17">
    <source>
        <dbReference type="ARBA" id="ARBA00023004"/>
    </source>
</evidence>
<comment type="catalytic activity">
    <reaction evidence="25">
        <text>ATP + H2O = ADP + phosphate + H(+)</text>
        <dbReference type="Rhea" id="RHEA:13065"/>
        <dbReference type="ChEBI" id="CHEBI:15377"/>
        <dbReference type="ChEBI" id="CHEBI:15378"/>
        <dbReference type="ChEBI" id="CHEBI:30616"/>
        <dbReference type="ChEBI" id="CHEBI:43474"/>
        <dbReference type="ChEBI" id="CHEBI:456216"/>
        <dbReference type="EC" id="3.6.4.12"/>
    </reaction>
</comment>
<keyword evidence="12" id="KW-0255">Endonuclease</keyword>